<feature type="transmembrane region" description="Helical" evidence="1">
    <location>
        <begin position="12"/>
        <end position="31"/>
    </location>
</feature>
<proteinExistence type="predicted"/>
<protein>
    <submittedName>
        <fullName evidence="2">Uncharacterized protein</fullName>
    </submittedName>
</protein>
<dbReference type="EMBL" id="CP035492">
    <property type="protein sequence ID" value="QAY65845.1"/>
    <property type="molecule type" value="Genomic_DNA"/>
</dbReference>
<dbReference type="Proteomes" id="UP000293568">
    <property type="component" value="Chromosome"/>
</dbReference>
<name>A0A4P6ETR1_9BACL</name>
<gene>
    <name evidence="2" type="ORF">ET464_05055</name>
</gene>
<keyword evidence="1" id="KW-0812">Transmembrane</keyword>
<keyword evidence="1" id="KW-1133">Transmembrane helix</keyword>
<keyword evidence="3" id="KW-1185">Reference proteome</keyword>
<dbReference type="KEGG" id="pprt:ET464_05055"/>
<evidence type="ECO:0000313" key="3">
    <source>
        <dbReference type="Proteomes" id="UP000293568"/>
    </source>
</evidence>
<sequence>MSISKRKLIISVSFGLNVIFIVCLFFLYHLYQENTDMKKRAILQYALQQNEVLLDLETALNHEDNKVDYINSLIGAYANIYHNFNLTKNYNSVGEKVHFPENINIFNNPKSSSPVVYSLDNRVTGEFNEEMDQKLKQYISYVSQVVNTLDMQHKIKGKSLSEQYKTLNEVSDLIDGFKLEK</sequence>
<accession>A0A4P6ETR1</accession>
<evidence type="ECO:0000256" key="1">
    <source>
        <dbReference type="SAM" id="Phobius"/>
    </source>
</evidence>
<dbReference type="RefSeq" id="WP_129438798.1">
    <property type="nucleotide sequence ID" value="NZ_CP035492.1"/>
</dbReference>
<dbReference type="AlphaFoldDB" id="A0A4P6ETR1"/>
<evidence type="ECO:0000313" key="2">
    <source>
        <dbReference type="EMBL" id="QAY65845.1"/>
    </source>
</evidence>
<dbReference type="OrthoDB" id="2610056at2"/>
<keyword evidence="1" id="KW-0472">Membrane</keyword>
<reference evidence="2 3" key="1">
    <citation type="submission" date="2019-01" db="EMBL/GenBank/DDBJ databases">
        <title>Genome sequencing of strain FW100M-2.</title>
        <authorList>
            <person name="Heo J."/>
            <person name="Kim S.-J."/>
            <person name="Kim J.-S."/>
            <person name="Hong S.-B."/>
            <person name="Kwon S.-W."/>
        </authorList>
    </citation>
    <scope>NUCLEOTIDE SEQUENCE [LARGE SCALE GENOMIC DNA]</scope>
    <source>
        <strain evidence="2 3">FW100M-2</strain>
    </source>
</reference>
<organism evidence="2 3">
    <name type="scientific">Paenibacillus protaetiae</name>
    <dbReference type="NCBI Taxonomy" id="2509456"/>
    <lineage>
        <taxon>Bacteria</taxon>
        <taxon>Bacillati</taxon>
        <taxon>Bacillota</taxon>
        <taxon>Bacilli</taxon>
        <taxon>Bacillales</taxon>
        <taxon>Paenibacillaceae</taxon>
        <taxon>Paenibacillus</taxon>
    </lineage>
</organism>